<accession>A0A3B7MS88</accession>
<dbReference type="Gene3D" id="2.70.70.10">
    <property type="entry name" value="Glucose Permease (Domain IIA)"/>
    <property type="match status" value="1"/>
</dbReference>
<dbReference type="RefSeq" id="WP_119053280.1">
    <property type="nucleotide sequence ID" value="NZ_CP032157.1"/>
</dbReference>
<evidence type="ECO:0000259" key="1">
    <source>
        <dbReference type="Pfam" id="PF01551"/>
    </source>
</evidence>
<evidence type="ECO:0000313" key="3">
    <source>
        <dbReference type="Proteomes" id="UP000263900"/>
    </source>
</evidence>
<dbReference type="SUPFAM" id="SSF51261">
    <property type="entry name" value="Duplicated hybrid motif"/>
    <property type="match status" value="1"/>
</dbReference>
<dbReference type="CDD" id="cd12797">
    <property type="entry name" value="M23_peptidase"/>
    <property type="match status" value="1"/>
</dbReference>
<dbReference type="EMBL" id="CP032157">
    <property type="protein sequence ID" value="AXY77404.1"/>
    <property type="molecule type" value="Genomic_DNA"/>
</dbReference>
<dbReference type="GO" id="GO:0004222">
    <property type="term" value="F:metalloendopeptidase activity"/>
    <property type="evidence" value="ECO:0007669"/>
    <property type="project" value="TreeGrafter"/>
</dbReference>
<dbReference type="PANTHER" id="PTHR21666:SF270">
    <property type="entry name" value="MUREIN HYDROLASE ACTIVATOR ENVC"/>
    <property type="match status" value="1"/>
</dbReference>
<gene>
    <name evidence="2" type="ORF">D3H65_26995</name>
</gene>
<dbReference type="Pfam" id="PF01551">
    <property type="entry name" value="Peptidase_M23"/>
    <property type="match status" value="1"/>
</dbReference>
<name>A0A3B7MS88_9BACT</name>
<dbReference type="AlphaFoldDB" id="A0A3B7MS88"/>
<dbReference type="InterPro" id="IPR016047">
    <property type="entry name" value="M23ase_b-sheet_dom"/>
</dbReference>
<dbReference type="InterPro" id="IPR050570">
    <property type="entry name" value="Cell_wall_metabolism_enzyme"/>
</dbReference>
<proteinExistence type="predicted"/>
<dbReference type="Proteomes" id="UP000263900">
    <property type="component" value="Chromosome"/>
</dbReference>
<sequence length="236" mass="26767">MPSVFENTIRKYQPTFHQVVKVDPAQDKLLHLDFTENNKELTADIIGSTTRFSAWIDHKLQATHSRYGIGGYDEHRTVYNRSHLFDAPGQGDEPRRLHIAVDIWGPAGTPVYAFMGGMVHSFAFNDQDGDYGATIILLHQLDGLPFYTLYGHLSLPDIQKLSRGQYVSIGQQIAHFGPPSENGHWPPHLHFQVILDMELKEGDYPGVCKYSERDKYLANCPDPDLILQLMRYAKSA</sequence>
<protein>
    <submittedName>
        <fullName evidence="2">Peptidase M23</fullName>
    </submittedName>
</protein>
<dbReference type="InterPro" id="IPR011055">
    <property type="entry name" value="Dup_hybrid_motif"/>
</dbReference>
<feature type="domain" description="M23ase beta-sheet core" evidence="1">
    <location>
        <begin position="98"/>
        <end position="194"/>
    </location>
</feature>
<organism evidence="2 3">
    <name type="scientific">Paraflavitalea soli</name>
    <dbReference type="NCBI Taxonomy" id="2315862"/>
    <lineage>
        <taxon>Bacteria</taxon>
        <taxon>Pseudomonadati</taxon>
        <taxon>Bacteroidota</taxon>
        <taxon>Chitinophagia</taxon>
        <taxon>Chitinophagales</taxon>
        <taxon>Chitinophagaceae</taxon>
        <taxon>Paraflavitalea</taxon>
    </lineage>
</organism>
<keyword evidence="3" id="KW-1185">Reference proteome</keyword>
<reference evidence="2 3" key="1">
    <citation type="submission" date="2018-09" db="EMBL/GenBank/DDBJ databases">
        <title>Genome sequencing of strain 6GH32-13.</title>
        <authorList>
            <person name="Weon H.-Y."/>
            <person name="Heo J."/>
            <person name="Kwon S.-W."/>
        </authorList>
    </citation>
    <scope>NUCLEOTIDE SEQUENCE [LARGE SCALE GENOMIC DNA]</scope>
    <source>
        <strain evidence="2 3">5GH32-13</strain>
    </source>
</reference>
<dbReference type="KEGG" id="pseg:D3H65_26995"/>
<dbReference type="PANTHER" id="PTHR21666">
    <property type="entry name" value="PEPTIDASE-RELATED"/>
    <property type="match status" value="1"/>
</dbReference>
<dbReference type="OrthoDB" id="9801052at2"/>
<evidence type="ECO:0000313" key="2">
    <source>
        <dbReference type="EMBL" id="AXY77404.1"/>
    </source>
</evidence>